<dbReference type="InterPro" id="IPR010930">
    <property type="entry name" value="Flg_bb/hook_C_dom"/>
</dbReference>
<keyword evidence="6" id="KW-1185">Reference proteome</keyword>
<evidence type="ECO:0000313" key="5">
    <source>
        <dbReference type="EMBL" id="EEG74060.1"/>
    </source>
</evidence>
<dbReference type="HOGENOM" id="CLU_013687_0_1_9"/>
<keyword evidence="5" id="KW-0282">Flagellum</keyword>
<reference evidence="5" key="1">
    <citation type="submission" date="2009-02" db="EMBL/GenBank/DDBJ databases">
        <authorList>
            <person name="Fulton L."/>
            <person name="Clifton S."/>
            <person name="Fulton B."/>
            <person name="Xu J."/>
            <person name="Minx P."/>
            <person name="Pepin K.H."/>
            <person name="Johnson M."/>
            <person name="Bhonagiri V."/>
            <person name="Nash W.E."/>
            <person name="Mardis E.R."/>
            <person name="Wilson R.K."/>
        </authorList>
    </citation>
    <scope>NUCLEOTIDE SEQUENCE [LARGE SCALE GENOMIC DNA]</scope>
    <source>
        <strain evidence="5">DSM 15053</strain>
    </source>
</reference>
<dbReference type="Proteomes" id="UP000004893">
    <property type="component" value="Unassembled WGS sequence"/>
</dbReference>
<reference evidence="5" key="2">
    <citation type="submission" date="2013-06" db="EMBL/GenBank/DDBJ databases">
        <title>Draft genome sequence of Clostridium hylemonae (DSM 15053).</title>
        <authorList>
            <person name="Sudarsanam P."/>
            <person name="Ley R."/>
            <person name="Guruge J."/>
            <person name="Turnbaugh P.J."/>
            <person name="Mahowald M."/>
            <person name="Liep D."/>
            <person name="Gordon J."/>
        </authorList>
    </citation>
    <scope>NUCLEOTIDE SEQUENCE</scope>
    <source>
        <strain evidence="5">DSM 15053</strain>
    </source>
</reference>
<dbReference type="OrthoDB" id="9804559at2"/>
<dbReference type="RefSeq" id="WP_006443413.1">
    <property type="nucleotide sequence ID" value="NZ_CP036524.1"/>
</dbReference>
<dbReference type="NCBIfam" id="TIGR03506">
    <property type="entry name" value="FlgEFG_subfam"/>
    <property type="match status" value="2"/>
</dbReference>
<comment type="similarity">
    <text evidence="1 2">Belongs to the flagella basal body rod proteins family.</text>
</comment>
<dbReference type="GO" id="GO:0071978">
    <property type="term" value="P:bacterial-type flagellum-dependent swarming motility"/>
    <property type="evidence" value="ECO:0007669"/>
    <property type="project" value="TreeGrafter"/>
</dbReference>
<dbReference type="GO" id="GO:0009425">
    <property type="term" value="C:bacterial-type flagellum basal body"/>
    <property type="evidence" value="ECO:0007669"/>
    <property type="project" value="UniProtKB-SubCell"/>
</dbReference>
<dbReference type="SUPFAM" id="SSF117143">
    <property type="entry name" value="Flagellar hook protein flgE"/>
    <property type="match status" value="1"/>
</dbReference>
<gene>
    <name evidence="5" type="ORF">CLOHYLEM_06066</name>
</gene>
<dbReference type="STRING" id="553973.CLOHYLEM_06066"/>
<organism evidence="5 6">
    <name type="scientific">[Clostridium] hylemonae DSM 15053</name>
    <dbReference type="NCBI Taxonomy" id="553973"/>
    <lineage>
        <taxon>Bacteria</taxon>
        <taxon>Bacillati</taxon>
        <taxon>Bacillota</taxon>
        <taxon>Clostridia</taxon>
        <taxon>Lachnospirales</taxon>
        <taxon>Lachnospiraceae</taxon>
    </lineage>
</organism>
<name>C0C1P6_9FIRM</name>
<dbReference type="InterPro" id="IPR037925">
    <property type="entry name" value="FlgE/F/G-like"/>
</dbReference>
<sequence length="294" mass="31496">MVKSMYAAIAGLRSHQSKMDVISNNIANVNTWGYKSRSANFQDAMYQNVINSTAGNVNAGGTGGQNSSQLGYGVNVGSITTNFTTGSWGFTGDPLNCMINGNGFFIVGPMIADPTDGIASNNFATSGLSLSRVGIFSVDNNGYLIDDGRNYVYGFTQNADGTWDTDVLRPLQIPNDATGEQYKIQTYKIGTDGTITGITFDKEQITIGKLALAAVENPNGLEQSAGYLYSAGPNAGQITAVEGDYFLSNYLEMSNVELASDMASMITTQRGYQANSKIITVTDEMLEQLVNMKR</sequence>
<evidence type="ECO:0000313" key="6">
    <source>
        <dbReference type="Proteomes" id="UP000004893"/>
    </source>
</evidence>
<proteinExistence type="inferred from homology"/>
<dbReference type="EMBL" id="ABYI02000022">
    <property type="protein sequence ID" value="EEG74060.1"/>
    <property type="molecule type" value="Genomic_DNA"/>
</dbReference>
<accession>C0C1P6</accession>
<dbReference type="Pfam" id="PF00460">
    <property type="entry name" value="Flg_bb_rod"/>
    <property type="match status" value="1"/>
</dbReference>
<evidence type="ECO:0000259" key="3">
    <source>
        <dbReference type="Pfam" id="PF00460"/>
    </source>
</evidence>
<dbReference type="AlphaFoldDB" id="C0C1P6"/>
<feature type="domain" description="Flagellar basal body rod protein N-terminal" evidence="3">
    <location>
        <begin position="5"/>
        <end position="35"/>
    </location>
</feature>
<dbReference type="InterPro" id="IPR001444">
    <property type="entry name" value="Flag_bb_rod_N"/>
</dbReference>
<evidence type="ECO:0000256" key="1">
    <source>
        <dbReference type="ARBA" id="ARBA00009677"/>
    </source>
</evidence>
<comment type="caution">
    <text evidence="5">The sequence shown here is derived from an EMBL/GenBank/DDBJ whole genome shotgun (WGS) entry which is preliminary data.</text>
</comment>
<evidence type="ECO:0000259" key="4">
    <source>
        <dbReference type="Pfam" id="PF06429"/>
    </source>
</evidence>
<dbReference type="PANTHER" id="PTHR30435:SF19">
    <property type="entry name" value="FLAGELLAR BASAL-BODY ROD PROTEIN FLGG"/>
    <property type="match status" value="1"/>
</dbReference>
<dbReference type="PANTHER" id="PTHR30435">
    <property type="entry name" value="FLAGELLAR PROTEIN"/>
    <property type="match status" value="1"/>
</dbReference>
<protein>
    <submittedName>
        <fullName evidence="5">Flagellar hook-basal body protein</fullName>
    </submittedName>
</protein>
<dbReference type="eggNOG" id="COG1749">
    <property type="taxonomic scope" value="Bacteria"/>
</dbReference>
<comment type="subcellular location">
    <subcellularLocation>
        <location evidence="2">Bacterial flagellum basal body</location>
    </subcellularLocation>
</comment>
<keyword evidence="2" id="KW-0975">Bacterial flagellum</keyword>
<dbReference type="InterPro" id="IPR020013">
    <property type="entry name" value="Flagellar_FlgE/F/G"/>
</dbReference>
<dbReference type="Pfam" id="PF06429">
    <property type="entry name" value="Flg_bbr_C"/>
    <property type="match status" value="1"/>
</dbReference>
<keyword evidence="5" id="KW-0969">Cilium</keyword>
<evidence type="ECO:0000256" key="2">
    <source>
        <dbReference type="RuleBase" id="RU362116"/>
    </source>
</evidence>
<feature type="domain" description="Flagellar basal-body/hook protein C-terminal" evidence="4">
    <location>
        <begin position="248"/>
        <end position="292"/>
    </location>
</feature>
<keyword evidence="5" id="KW-0966">Cell projection</keyword>